<name>A0ACA9MTF7_9GLOM</name>
<feature type="non-terminal residue" evidence="1">
    <location>
        <position position="1"/>
    </location>
</feature>
<gene>
    <name evidence="1" type="ORF">DHETER_LOCUS7712</name>
</gene>
<protein>
    <submittedName>
        <fullName evidence="1">3792_t:CDS:1</fullName>
    </submittedName>
</protein>
<dbReference type="Proteomes" id="UP000789702">
    <property type="component" value="Unassembled WGS sequence"/>
</dbReference>
<reference evidence="1" key="1">
    <citation type="submission" date="2021-06" db="EMBL/GenBank/DDBJ databases">
        <authorList>
            <person name="Kallberg Y."/>
            <person name="Tangrot J."/>
            <person name="Rosling A."/>
        </authorList>
    </citation>
    <scope>NUCLEOTIDE SEQUENCE</scope>
    <source>
        <strain evidence="1">IL203A</strain>
    </source>
</reference>
<sequence length="129" mass="15203">IVKKNKDIIPFSNNLFQAKLIETEIAKAKNKSQSKRFWHPLTFYFYSESGTGKSNLVQKLFCSEIYNKKKKQCSESNWWDSYSEDVEIKGKSFVPFLAKYIFMTSQKYPEEAFNFGQRNIDDETSTQHD</sequence>
<evidence type="ECO:0000313" key="2">
    <source>
        <dbReference type="Proteomes" id="UP000789702"/>
    </source>
</evidence>
<proteinExistence type="predicted"/>
<evidence type="ECO:0000313" key="1">
    <source>
        <dbReference type="EMBL" id="CAG8613062.1"/>
    </source>
</evidence>
<dbReference type="EMBL" id="CAJVPU010011257">
    <property type="protein sequence ID" value="CAG8613062.1"/>
    <property type="molecule type" value="Genomic_DNA"/>
</dbReference>
<keyword evidence="2" id="KW-1185">Reference proteome</keyword>
<accession>A0ACA9MTF7</accession>
<comment type="caution">
    <text evidence="1">The sequence shown here is derived from an EMBL/GenBank/DDBJ whole genome shotgun (WGS) entry which is preliminary data.</text>
</comment>
<organism evidence="1 2">
    <name type="scientific">Dentiscutata heterogama</name>
    <dbReference type="NCBI Taxonomy" id="1316150"/>
    <lineage>
        <taxon>Eukaryota</taxon>
        <taxon>Fungi</taxon>
        <taxon>Fungi incertae sedis</taxon>
        <taxon>Mucoromycota</taxon>
        <taxon>Glomeromycotina</taxon>
        <taxon>Glomeromycetes</taxon>
        <taxon>Diversisporales</taxon>
        <taxon>Gigasporaceae</taxon>
        <taxon>Dentiscutata</taxon>
    </lineage>
</organism>